<dbReference type="GO" id="GO:0008270">
    <property type="term" value="F:zinc ion binding"/>
    <property type="evidence" value="ECO:0007669"/>
    <property type="project" value="UniProtKB-KW"/>
</dbReference>
<dbReference type="InterPro" id="IPR002893">
    <property type="entry name" value="Znf_MYND"/>
</dbReference>
<name>A0A165NL25_9AGAM</name>
<keyword evidence="2 4" id="KW-0863">Zinc-finger</keyword>
<evidence type="ECO:0000256" key="4">
    <source>
        <dbReference type="PROSITE-ProRule" id="PRU00134"/>
    </source>
</evidence>
<reference evidence="6 7" key="1">
    <citation type="journal article" date="2016" name="Mol. Biol. Evol.">
        <title>Comparative Genomics of Early-Diverging Mushroom-Forming Fungi Provides Insights into the Origins of Lignocellulose Decay Capabilities.</title>
        <authorList>
            <person name="Nagy L.G."/>
            <person name="Riley R."/>
            <person name="Tritt A."/>
            <person name="Adam C."/>
            <person name="Daum C."/>
            <person name="Floudas D."/>
            <person name="Sun H."/>
            <person name="Yadav J.S."/>
            <person name="Pangilinan J."/>
            <person name="Larsson K.H."/>
            <person name="Matsuura K."/>
            <person name="Barry K."/>
            <person name="Labutti K."/>
            <person name="Kuo R."/>
            <person name="Ohm R.A."/>
            <person name="Bhattacharya S.S."/>
            <person name="Shirouzu T."/>
            <person name="Yoshinaga Y."/>
            <person name="Martin F.M."/>
            <person name="Grigoriev I.V."/>
            <person name="Hibbett D.S."/>
        </authorList>
    </citation>
    <scope>NUCLEOTIDE SEQUENCE [LARGE SCALE GENOMIC DNA]</scope>
    <source>
        <strain evidence="6 7">HHB14362 ss-1</strain>
    </source>
</reference>
<keyword evidence="7" id="KW-1185">Reference proteome</keyword>
<dbReference type="SUPFAM" id="SSF48403">
    <property type="entry name" value="Ankyrin repeat"/>
    <property type="match status" value="1"/>
</dbReference>
<organism evidence="6 7">
    <name type="scientific">Neolentinus lepideus HHB14362 ss-1</name>
    <dbReference type="NCBI Taxonomy" id="1314782"/>
    <lineage>
        <taxon>Eukaryota</taxon>
        <taxon>Fungi</taxon>
        <taxon>Dikarya</taxon>
        <taxon>Basidiomycota</taxon>
        <taxon>Agaricomycotina</taxon>
        <taxon>Agaricomycetes</taxon>
        <taxon>Gloeophyllales</taxon>
        <taxon>Gloeophyllaceae</taxon>
        <taxon>Neolentinus</taxon>
    </lineage>
</organism>
<evidence type="ECO:0000313" key="6">
    <source>
        <dbReference type="EMBL" id="KZT19794.1"/>
    </source>
</evidence>
<protein>
    <recommendedName>
        <fullName evidence="5">MYND-type domain-containing protein</fullName>
    </recommendedName>
</protein>
<evidence type="ECO:0000313" key="7">
    <source>
        <dbReference type="Proteomes" id="UP000076761"/>
    </source>
</evidence>
<sequence>MNRITREKAQRRAEILRVARGVDKGIGRPIEELIKSPCDEPVKGVEAQRLRNYATSEFLDPQCDLDAYGRSLVMGDLEHVKEDFQERVQKHKTCGQPEDQARAAAARDLYAMHWGPTKVPIYDLLLLATQLAPNLRFGHLAIARWLTKDANVPVDGLDVSGTTALAHCISTKPAFEPELAQILYDAGANINHRNRYGDVPANEICMVWDPKNLPRAVLALRWFLSHGGNIDILENDGQTCARMLLSSVNQKYQDRTLQRVVQEEDFRRRQRSDVCCAFCGREDKPVMICSRCKKAKYCPPSRNCQRSDWKNHKPSCKA</sequence>
<dbReference type="SUPFAM" id="SSF144232">
    <property type="entry name" value="HIT/MYND zinc finger-like"/>
    <property type="match status" value="1"/>
</dbReference>
<dbReference type="Pfam" id="PF01753">
    <property type="entry name" value="zf-MYND"/>
    <property type="match status" value="1"/>
</dbReference>
<evidence type="ECO:0000256" key="3">
    <source>
        <dbReference type="ARBA" id="ARBA00022833"/>
    </source>
</evidence>
<dbReference type="STRING" id="1314782.A0A165NL25"/>
<evidence type="ECO:0000256" key="2">
    <source>
        <dbReference type="ARBA" id="ARBA00022771"/>
    </source>
</evidence>
<dbReference type="PROSITE" id="PS50865">
    <property type="entry name" value="ZF_MYND_2"/>
    <property type="match status" value="1"/>
</dbReference>
<dbReference type="EMBL" id="KV425633">
    <property type="protein sequence ID" value="KZT19794.1"/>
    <property type="molecule type" value="Genomic_DNA"/>
</dbReference>
<dbReference type="AlphaFoldDB" id="A0A165NL25"/>
<keyword evidence="1" id="KW-0479">Metal-binding</keyword>
<gene>
    <name evidence="6" type="ORF">NEOLEDRAFT_1123652</name>
</gene>
<evidence type="ECO:0000256" key="1">
    <source>
        <dbReference type="ARBA" id="ARBA00022723"/>
    </source>
</evidence>
<feature type="domain" description="MYND-type" evidence="5">
    <location>
        <begin position="276"/>
        <end position="316"/>
    </location>
</feature>
<dbReference type="InParanoid" id="A0A165NL25"/>
<dbReference type="Proteomes" id="UP000076761">
    <property type="component" value="Unassembled WGS sequence"/>
</dbReference>
<dbReference type="Gene3D" id="6.10.140.2220">
    <property type="match status" value="1"/>
</dbReference>
<dbReference type="Gene3D" id="1.25.40.20">
    <property type="entry name" value="Ankyrin repeat-containing domain"/>
    <property type="match status" value="1"/>
</dbReference>
<dbReference type="InterPro" id="IPR036770">
    <property type="entry name" value="Ankyrin_rpt-contain_sf"/>
</dbReference>
<dbReference type="OrthoDB" id="432970at2759"/>
<proteinExistence type="predicted"/>
<accession>A0A165NL25</accession>
<evidence type="ECO:0000259" key="5">
    <source>
        <dbReference type="PROSITE" id="PS50865"/>
    </source>
</evidence>
<keyword evidence="3" id="KW-0862">Zinc</keyword>